<dbReference type="GO" id="GO:0005886">
    <property type="term" value="C:plasma membrane"/>
    <property type="evidence" value="ECO:0007669"/>
    <property type="project" value="TreeGrafter"/>
</dbReference>
<dbReference type="Proteomes" id="UP000273044">
    <property type="component" value="Chromosome"/>
</dbReference>
<organism evidence="7 8">
    <name type="scientific">Arachnia propionica</name>
    <dbReference type="NCBI Taxonomy" id="1750"/>
    <lineage>
        <taxon>Bacteria</taxon>
        <taxon>Bacillati</taxon>
        <taxon>Actinomycetota</taxon>
        <taxon>Actinomycetes</taxon>
        <taxon>Propionibacteriales</taxon>
        <taxon>Propionibacteriaceae</taxon>
        <taxon>Arachnia</taxon>
    </lineage>
</organism>
<dbReference type="GeneID" id="64405592"/>
<feature type="transmembrane region" description="Helical" evidence="6">
    <location>
        <begin position="12"/>
        <end position="34"/>
    </location>
</feature>
<feature type="transmembrane region" description="Helical" evidence="6">
    <location>
        <begin position="46"/>
        <end position="66"/>
    </location>
</feature>
<dbReference type="SUPFAM" id="SSF118215">
    <property type="entry name" value="Proton glutamate symport protein"/>
    <property type="match status" value="1"/>
</dbReference>
<feature type="transmembrane region" description="Helical" evidence="6">
    <location>
        <begin position="171"/>
        <end position="192"/>
    </location>
</feature>
<reference evidence="7 8" key="1">
    <citation type="submission" date="2018-12" db="EMBL/GenBank/DDBJ databases">
        <authorList>
            <consortium name="Pathogen Informatics"/>
        </authorList>
    </citation>
    <scope>NUCLEOTIDE SEQUENCE [LARGE SCALE GENOMIC DNA]</scope>
    <source>
        <strain evidence="7 8">NCTC12967</strain>
    </source>
</reference>
<evidence type="ECO:0000256" key="5">
    <source>
        <dbReference type="ARBA" id="ARBA00023136"/>
    </source>
</evidence>
<comment type="subcellular location">
    <subcellularLocation>
        <location evidence="1">Membrane</location>
        <topology evidence="1">Multi-pass membrane protein</topology>
    </subcellularLocation>
</comment>
<feature type="transmembrane region" description="Helical" evidence="6">
    <location>
        <begin position="198"/>
        <end position="222"/>
    </location>
</feature>
<evidence type="ECO:0000256" key="2">
    <source>
        <dbReference type="ARBA" id="ARBA00022448"/>
    </source>
</evidence>
<dbReference type="RefSeq" id="WP_061787432.1">
    <property type="nucleotide sequence ID" value="NZ_LR134406.1"/>
</dbReference>
<sequence>MSTEKSTGFRFGVLPQIVVAIALGILLGSVLPTWATRIFVTFNDIFGQFLSFSIPLIIVGLITPAIGELGRGAGKWLALTAGLAYASTLFAGLMGLGASLLVLPQVLPAETGALSNPEDALLKPYFSIQIPPLFGVMTALILAFVIGVALTTIEGRALRTGFEEFRDIVNLVISKIIIPLLPIYIFGIFLNMTQGGQVLTVIATFLGVVVFVFILTWIMLLLQYLVAGAVTGRNPFRMLGTMLPAYLTALGTSSSAATIPVTLRQSIKSGTSEPVASFAIPLCATIHLAGSTIKITCFSLAVMMLSGIPIDPVLMIGFICMLGVMMVAAPGVPGGAIVTAAGLLQSMLGFNEAQVGLMIATYIAIDSFGTATNVTGDGAIAAIVDRIISRRHRPQIAQDSDPEPSTS</sequence>
<gene>
    <name evidence="7" type="primary">sstT</name>
    <name evidence="7" type="ORF">NCTC12967_00083</name>
</gene>
<evidence type="ECO:0000313" key="7">
    <source>
        <dbReference type="EMBL" id="VEH68823.1"/>
    </source>
</evidence>
<evidence type="ECO:0000256" key="1">
    <source>
        <dbReference type="ARBA" id="ARBA00004141"/>
    </source>
</evidence>
<keyword evidence="8" id="KW-1185">Reference proteome</keyword>
<dbReference type="Pfam" id="PF00375">
    <property type="entry name" value="SDF"/>
    <property type="match status" value="1"/>
</dbReference>
<feature type="transmembrane region" description="Helical" evidence="6">
    <location>
        <begin position="313"/>
        <end position="339"/>
    </location>
</feature>
<dbReference type="InterPro" id="IPR001991">
    <property type="entry name" value="Na-dicarboxylate_symporter"/>
</dbReference>
<dbReference type="Gene3D" id="1.10.3860.10">
    <property type="entry name" value="Sodium:dicarboxylate symporter"/>
    <property type="match status" value="1"/>
</dbReference>
<evidence type="ECO:0000256" key="6">
    <source>
        <dbReference type="SAM" id="Phobius"/>
    </source>
</evidence>
<dbReference type="GO" id="GO:0032329">
    <property type="term" value="P:serine transport"/>
    <property type="evidence" value="ECO:0007669"/>
    <property type="project" value="TreeGrafter"/>
</dbReference>
<dbReference type="AlphaFoldDB" id="A0A3S4U3E1"/>
<evidence type="ECO:0000313" key="8">
    <source>
        <dbReference type="Proteomes" id="UP000273044"/>
    </source>
</evidence>
<dbReference type="InterPro" id="IPR036458">
    <property type="entry name" value="Na:dicarbo_symporter_sf"/>
</dbReference>
<keyword evidence="5 6" id="KW-0472">Membrane</keyword>
<dbReference type="PANTHER" id="PTHR42865:SF8">
    <property type="entry name" value="SERINE_THREONINE TRANSPORTER SSTT"/>
    <property type="match status" value="1"/>
</dbReference>
<dbReference type="GO" id="GO:0005295">
    <property type="term" value="F:neutral L-amino acid:sodium symporter activity"/>
    <property type="evidence" value="ECO:0007669"/>
    <property type="project" value="TreeGrafter"/>
</dbReference>
<accession>A0A3S4U3E1</accession>
<protein>
    <submittedName>
        <fullName evidence="7">Na(+)/serine-threonine symporter</fullName>
    </submittedName>
</protein>
<keyword evidence="4 6" id="KW-1133">Transmembrane helix</keyword>
<name>A0A3S4U3E1_9ACTN</name>
<feature type="transmembrane region" description="Helical" evidence="6">
    <location>
        <begin position="78"/>
        <end position="106"/>
    </location>
</feature>
<keyword evidence="2" id="KW-0813">Transport</keyword>
<proteinExistence type="predicted"/>
<keyword evidence="3 6" id="KW-0812">Transmembrane</keyword>
<dbReference type="PANTHER" id="PTHR42865">
    <property type="entry name" value="PROTON/GLUTAMATE-ASPARTATE SYMPORTER"/>
    <property type="match status" value="1"/>
</dbReference>
<feature type="transmembrane region" description="Helical" evidence="6">
    <location>
        <begin position="126"/>
        <end position="150"/>
    </location>
</feature>
<dbReference type="EMBL" id="LR134406">
    <property type="protein sequence ID" value="VEH68823.1"/>
    <property type="molecule type" value="Genomic_DNA"/>
</dbReference>
<evidence type="ECO:0000256" key="4">
    <source>
        <dbReference type="ARBA" id="ARBA00022989"/>
    </source>
</evidence>
<feature type="transmembrane region" description="Helical" evidence="6">
    <location>
        <begin position="243"/>
        <end position="263"/>
    </location>
</feature>
<feature type="transmembrane region" description="Helical" evidence="6">
    <location>
        <begin position="275"/>
        <end position="301"/>
    </location>
</feature>
<evidence type="ECO:0000256" key="3">
    <source>
        <dbReference type="ARBA" id="ARBA00022692"/>
    </source>
</evidence>